<evidence type="ECO:0000313" key="12">
    <source>
        <dbReference type="EMBL" id="AHG92984.1"/>
    </source>
</evidence>
<evidence type="ECO:0000259" key="11">
    <source>
        <dbReference type="PROSITE" id="PS50885"/>
    </source>
</evidence>
<keyword evidence="13" id="KW-1185">Reference proteome</keyword>
<dbReference type="CDD" id="cd06225">
    <property type="entry name" value="HAMP"/>
    <property type="match status" value="1"/>
</dbReference>
<sequence>MTAPGGWRGLLRVPLLQKLVVADLLINILAFVVMRNARAQYADEIMVVALLVTLVLNAGMVYWALLPLRALELTADRVARGDLSVRVPPSRLADRNVARIGHTFNRVLDGLVADRARVRTLAAQVIRAGDEERAHIARELHDSTAQQLSALEMLVTATMNETAEADAAEADAAESAPPPHPLPPVPIPHYPIPRVLGGRLRVMHGIVTEALREVRTLSHTVHPRVLDDLGLAAALETLARRTQDQSGVAVHVTASGDSPPSAPVASVLYRVAQEALRNALRHAGASRIDLRLEADARATRLTVADDGVGFDVAATDAARAGLGLFVMRERLALVDGTLTIDSGRGVGTRVIACAPSDAADA</sequence>
<dbReference type="FunCoup" id="W0RPQ1">
    <property type="interactions" value="100"/>
</dbReference>
<evidence type="ECO:0000256" key="3">
    <source>
        <dbReference type="ARBA" id="ARBA00012438"/>
    </source>
</evidence>
<evidence type="ECO:0000256" key="4">
    <source>
        <dbReference type="ARBA" id="ARBA00022553"/>
    </source>
</evidence>
<evidence type="ECO:0000256" key="9">
    <source>
        <dbReference type="SAM" id="Phobius"/>
    </source>
</evidence>
<dbReference type="EMBL" id="CP007129">
    <property type="protein sequence ID" value="AHG92984.1"/>
    <property type="molecule type" value="Genomic_DNA"/>
</dbReference>
<dbReference type="PANTHER" id="PTHR24421">
    <property type="entry name" value="NITRATE/NITRITE SENSOR PROTEIN NARX-RELATED"/>
    <property type="match status" value="1"/>
</dbReference>
<evidence type="ECO:0000256" key="2">
    <source>
        <dbReference type="ARBA" id="ARBA00004370"/>
    </source>
</evidence>
<dbReference type="GO" id="GO:0046983">
    <property type="term" value="F:protein dimerization activity"/>
    <property type="evidence" value="ECO:0007669"/>
    <property type="project" value="InterPro"/>
</dbReference>
<dbReference type="InterPro" id="IPR003594">
    <property type="entry name" value="HATPase_dom"/>
</dbReference>
<dbReference type="PROSITE" id="PS50109">
    <property type="entry name" value="HIS_KIN"/>
    <property type="match status" value="1"/>
</dbReference>
<feature type="transmembrane region" description="Helical" evidence="9">
    <location>
        <begin position="15"/>
        <end position="33"/>
    </location>
</feature>
<keyword evidence="4" id="KW-0597">Phosphoprotein</keyword>
<dbReference type="InterPro" id="IPR050482">
    <property type="entry name" value="Sensor_HK_TwoCompSys"/>
</dbReference>
<evidence type="ECO:0000313" key="13">
    <source>
        <dbReference type="Proteomes" id="UP000019151"/>
    </source>
</evidence>
<dbReference type="GO" id="GO:0000155">
    <property type="term" value="F:phosphorelay sensor kinase activity"/>
    <property type="evidence" value="ECO:0007669"/>
    <property type="project" value="InterPro"/>
</dbReference>
<dbReference type="InterPro" id="IPR036890">
    <property type="entry name" value="HATPase_C_sf"/>
</dbReference>
<dbReference type="Pfam" id="PF07730">
    <property type="entry name" value="HisKA_3"/>
    <property type="match status" value="1"/>
</dbReference>
<dbReference type="EC" id="2.7.13.3" evidence="3"/>
<dbReference type="InterPro" id="IPR011712">
    <property type="entry name" value="Sig_transdc_His_kin_sub3_dim/P"/>
</dbReference>
<dbReference type="GO" id="GO:0016020">
    <property type="term" value="C:membrane"/>
    <property type="evidence" value="ECO:0007669"/>
    <property type="project" value="UniProtKB-SubCell"/>
</dbReference>
<dbReference type="RefSeq" id="WP_025414300.1">
    <property type="nucleotide sequence ID" value="NZ_CP007129.1"/>
</dbReference>
<dbReference type="PROSITE" id="PS50885">
    <property type="entry name" value="HAMP"/>
    <property type="match status" value="1"/>
</dbReference>
<dbReference type="Gene3D" id="1.20.5.1930">
    <property type="match status" value="1"/>
</dbReference>
<dbReference type="InParanoid" id="W0RPQ1"/>
<proteinExistence type="predicted"/>
<keyword evidence="5" id="KW-0808">Transferase</keyword>
<feature type="transmembrane region" description="Helical" evidence="9">
    <location>
        <begin position="45"/>
        <end position="65"/>
    </location>
</feature>
<comment type="subcellular location">
    <subcellularLocation>
        <location evidence="2">Membrane</location>
    </subcellularLocation>
</comment>
<dbReference type="InterPro" id="IPR005467">
    <property type="entry name" value="His_kinase_dom"/>
</dbReference>
<dbReference type="SUPFAM" id="SSF55874">
    <property type="entry name" value="ATPase domain of HSP90 chaperone/DNA topoisomerase II/histidine kinase"/>
    <property type="match status" value="1"/>
</dbReference>
<keyword evidence="12" id="KW-0547">Nucleotide-binding</keyword>
<feature type="domain" description="HAMP" evidence="11">
    <location>
        <begin position="62"/>
        <end position="116"/>
    </location>
</feature>
<evidence type="ECO:0000256" key="8">
    <source>
        <dbReference type="SAM" id="MobiDB-lite"/>
    </source>
</evidence>
<evidence type="ECO:0000256" key="6">
    <source>
        <dbReference type="ARBA" id="ARBA00022777"/>
    </source>
</evidence>
<gene>
    <name evidence="12" type="ORF">J421_5449</name>
</gene>
<dbReference type="Pfam" id="PF00672">
    <property type="entry name" value="HAMP"/>
    <property type="match status" value="1"/>
</dbReference>
<dbReference type="KEGG" id="gba:J421_5449"/>
<feature type="region of interest" description="Disordered" evidence="8">
    <location>
        <begin position="164"/>
        <end position="185"/>
    </location>
</feature>
<evidence type="ECO:0000256" key="7">
    <source>
        <dbReference type="ARBA" id="ARBA00023012"/>
    </source>
</evidence>
<dbReference type="Gene3D" id="3.30.565.10">
    <property type="entry name" value="Histidine kinase-like ATPase, C-terminal domain"/>
    <property type="match status" value="1"/>
</dbReference>
<evidence type="ECO:0000256" key="5">
    <source>
        <dbReference type="ARBA" id="ARBA00022679"/>
    </source>
</evidence>
<dbReference type="Proteomes" id="UP000019151">
    <property type="component" value="Plasmid 1"/>
</dbReference>
<dbReference type="Pfam" id="PF02518">
    <property type="entry name" value="HATPase_c"/>
    <property type="match status" value="1"/>
</dbReference>
<feature type="compositionally biased region" description="Pro residues" evidence="8">
    <location>
        <begin position="176"/>
        <end position="185"/>
    </location>
</feature>
<dbReference type="CDD" id="cd16917">
    <property type="entry name" value="HATPase_UhpB-NarQ-NarX-like"/>
    <property type="match status" value="1"/>
</dbReference>
<dbReference type="InterPro" id="IPR003660">
    <property type="entry name" value="HAMP_dom"/>
</dbReference>
<dbReference type="OrthoDB" id="9792869at2"/>
<dbReference type="PATRIC" id="fig|861299.3.peg.5484"/>
<dbReference type="Gene3D" id="6.10.340.10">
    <property type="match status" value="1"/>
</dbReference>
<evidence type="ECO:0000256" key="1">
    <source>
        <dbReference type="ARBA" id="ARBA00000085"/>
    </source>
</evidence>
<dbReference type="SMART" id="SM00304">
    <property type="entry name" value="HAMP"/>
    <property type="match status" value="1"/>
</dbReference>
<keyword evidence="12" id="KW-0067">ATP-binding</keyword>
<protein>
    <recommendedName>
        <fullName evidence="3">histidine kinase</fullName>
        <ecNumber evidence="3">2.7.13.3</ecNumber>
    </recommendedName>
</protein>
<name>W0RPQ1_9BACT</name>
<dbReference type="PANTHER" id="PTHR24421:SF58">
    <property type="entry name" value="SIGNAL TRANSDUCTION HISTIDINE-PROTEIN KINASE_PHOSPHATASE UHPB"/>
    <property type="match status" value="1"/>
</dbReference>
<dbReference type="AlphaFoldDB" id="W0RPQ1"/>
<dbReference type="HOGENOM" id="CLU_000445_20_6_0"/>
<keyword evidence="6" id="KW-0418">Kinase</keyword>
<dbReference type="GO" id="GO:0005524">
    <property type="term" value="F:ATP binding"/>
    <property type="evidence" value="ECO:0007669"/>
    <property type="project" value="UniProtKB-KW"/>
</dbReference>
<keyword evidence="7" id="KW-0902">Two-component regulatory system</keyword>
<feature type="domain" description="Histidine kinase" evidence="10">
    <location>
        <begin position="268"/>
        <end position="358"/>
    </location>
</feature>
<geneLocation type="plasmid" evidence="12 13">
    <name>1</name>
</geneLocation>
<evidence type="ECO:0000259" key="10">
    <source>
        <dbReference type="PROSITE" id="PS50109"/>
    </source>
</evidence>
<comment type="catalytic activity">
    <reaction evidence="1">
        <text>ATP + protein L-histidine = ADP + protein N-phospho-L-histidine.</text>
        <dbReference type="EC" id="2.7.13.3"/>
    </reaction>
</comment>
<organism evidence="12 13">
    <name type="scientific">Gemmatirosa kalamazoonensis</name>
    <dbReference type="NCBI Taxonomy" id="861299"/>
    <lineage>
        <taxon>Bacteria</taxon>
        <taxon>Pseudomonadati</taxon>
        <taxon>Gemmatimonadota</taxon>
        <taxon>Gemmatimonadia</taxon>
        <taxon>Gemmatimonadales</taxon>
        <taxon>Gemmatimonadaceae</taxon>
        <taxon>Gemmatirosa</taxon>
    </lineage>
</organism>
<keyword evidence="9" id="KW-1133">Transmembrane helix</keyword>
<keyword evidence="12" id="KW-0614">Plasmid</keyword>
<keyword evidence="9" id="KW-0472">Membrane</keyword>
<dbReference type="SMART" id="SM00387">
    <property type="entry name" value="HATPase_c"/>
    <property type="match status" value="1"/>
</dbReference>
<keyword evidence="9" id="KW-0812">Transmembrane</keyword>
<reference evidence="12 13" key="1">
    <citation type="journal article" date="2014" name="Genome Announc.">
        <title>Genome Sequence and Methylome of Soil Bacterium Gemmatirosa kalamazoonensis KBS708T, a Member of the Rarely Cultivated Gemmatimonadetes Phylum.</title>
        <authorList>
            <person name="Debruyn J.M."/>
            <person name="Radosevich M."/>
            <person name="Wommack K.E."/>
            <person name="Polson S.W."/>
            <person name="Hauser L.J."/>
            <person name="Fawaz M.N."/>
            <person name="Korlach J."/>
            <person name="Tsai Y.C."/>
        </authorList>
    </citation>
    <scope>NUCLEOTIDE SEQUENCE [LARGE SCALE GENOMIC DNA]</scope>
    <source>
        <strain evidence="12 13">KBS708</strain>
        <plasmid evidence="13">Plasmid 1</plasmid>
    </source>
</reference>
<accession>W0RPQ1</accession>